<dbReference type="GO" id="GO:0016853">
    <property type="term" value="F:isomerase activity"/>
    <property type="evidence" value="ECO:0007669"/>
    <property type="project" value="UniProtKB-KW"/>
</dbReference>
<evidence type="ECO:0000256" key="1">
    <source>
        <dbReference type="ARBA" id="ARBA00022801"/>
    </source>
</evidence>
<keyword evidence="2 4" id="KW-0326">Glycosidase</keyword>
<dbReference type="GO" id="GO:0005975">
    <property type="term" value="P:carbohydrate metabolic process"/>
    <property type="evidence" value="ECO:0007669"/>
    <property type="project" value="InterPro"/>
</dbReference>
<evidence type="ECO:0000313" key="4">
    <source>
        <dbReference type="EMBL" id="AKK10776.1"/>
    </source>
</evidence>
<evidence type="ECO:0000256" key="2">
    <source>
        <dbReference type="ARBA" id="ARBA00023295"/>
    </source>
</evidence>
<dbReference type="SUPFAM" id="SSF51445">
    <property type="entry name" value="(Trans)glycosidases"/>
    <property type="match status" value="1"/>
</dbReference>
<keyword evidence="5" id="KW-1185">Reference proteome</keyword>
<dbReference type="InterPro" id="IPR006047">
    <property type="entry name" value="GH13_cat_dom"/>
</dbReference>
<dbReference type="PANTHER" id="PTHR10357:SF210">
    <property type="entry name" value="MALTODEXTRIN GLUCOSIDASE"/>
    <property type="match status" value="1"/>
</dbReference>
<organism evidence="4 5">
    <name type="scientific">Corynebacterium uterequi</name>
    <dbReference type="NCBI Taxonomy" id="1072256"/>
    <lineage>
        <taxon>Bacteria</taxon>
        <taxon>Bacillati</taxon>
        <taxon>Actinomycetota</taxon>
        <taxon>Actinomycetes</taxon>
        <taxon>Mycobacteriales</taxon>
        <taxon>Corynebacteriaceae</taxon>
        <taxon>Corynebacterium</taxon>
    </lineage>
</organism>
<dbReference type="STRING" id="1072256.CUTER_03850"/>
<feature type="domain" description="Glycosyl hydrolase family 13 catalytic" evidence="3">
    <location>
        <begin position="7"/>
        <end position="346"/>
    </location>
</feature>
<dbReference type="AlphaFoldDB" id="A0A0G3HBK7"/>
<gene>
    <name evidence="4" type="ORF">CUTER_03850</name>
</gene>
<protein>
    <submittedName>
        <fullName evidence="4">Glycosidase</fullName>
    </submittedName>
</protein>
<dbReference type="PATRIC" id="fig|1072256.5.peg.764"/>
<dbReference type="InterPro" id="IPR017853">
    <property type="entry name" value="GH"/>
</dbReference>
<evidence type="ECO:0000313" key="5">
    <source>
        <dbReference type="Proteomes" id="UP000035548"/>
    </source>
</evidence>
<proteinExistence type="predicted"/>
<accession>A0A0G3HBK7</accession>
<keyword evidence="1" id="KW-0378">Hydrolase</keyword>
<sequence length="405" mass="44543">MSVKSESIFWHVYPLSACGAQIHGEHDPADRLRAMLPWVEEAAELGCSALLLAPIFQSTAHGYDTLDHFRIDDRLGGADPAEADAVFGELVEACRERGLDIWLDGVFNHVGVQHPLVEEGSPLIARDDEGQPLGWEGDGTLALLDHSRPETEDLVVDVMCHWLERGITGWRLDVAYAVPSEFWSRVVTRVRERFPEAGFLGEMIHGDYVEAAAAGQLDTMTQYEVWKAVWSSLQNENFWELDHALGRHAEFQARMYEHGKPGLQTFIGNHDVERVCSLVGAEKAGLAAVALLTLPGIPSIYYGDERGAEGRKGEGVDADAALRPSFDELPEPGELTQLYRRLIGLRGEHGWIAEGDLEVVEKSDEAIAYVVRARGEQAHELAVNLSVADGSHAAIHIDGAEALVF</sequence>
<reference evidence="5" key="2">
    <citation type="submission" date="2015-05" db="EMBL/GenBank/DDBJ databases">
        <title>Complete genome sequence of Corynebacterium uterequi DSM 45634, isolated from the uterus of a maiden mare.</title>
        <authorList>
            <person name="Ruckert C."/>
            <person name="Albersmeier A."/>
            <person name="Winkler A."/>
            <person name="Tauch A."/>
        </authorList>
    </citation>
    <scope>NUCLEOTIDE SEQUENCE [LARGE SCALE GENOMIC DNA]</scope>
    <source>
        <strain evidence="5">DSM 45634</strain>
    </source>
</reference>
<evidence type="ECO:0000259" key="3">
    <source>
        <dbReference type="SMART" id="SM00642"/>
    </source>
</evidence>
<dbReference type="KEGG" id="cut:CUTER_03850"/>
<dbReference type="EMBL" id="CP011546">
    <property type="protein sequence ID" value="AKK10776.1"/>
    <property type="molecule type" value="Genomic_DNA"/>
</dbReference>
<dbReference type="GO" id="GO:0016798">
    <property type="term" value="F:hydrolase activity, acting on glycosyl bonds"/>
    <property type="evidence" value="ECO:0007669"/>
    <property type="project" value="UniProtKB-KW"/>
</dbReference>
<dbReference type="PANTHER" id="PTHR10357">
    <property type="entry name" value="ALPHA-AMYLASE FAMILY MEMBER"/>
    <property type="match status" value="1"/>
</dbReference>
<dbReference type="SMART" id="SM00642">
    <property type="entry name" value="Aamy"/>
    <property type="match status" value="1"/>
</dbReference>
<dbReference type="Pfam" id="PF00128">
    <property type="entry name" value="Alpha-amylase"/>
    <property type="match status" value="2"/>
</dbReference>
<dbReference type="Gene3D" id="3.20.20.80">
    <property type="entry name" value="Glycosidases"/>
    <property type="match status" value="1"/>
</dbReference>
<dbReference type="Proteomes" id="UP000035548">
    <property type="component" value="Chromosome"/>
</dbReference>
<dbReference type="RefSeq" id="WP_047259288.1">
    <property type="nucleotide sequence ID" value="NZ_CP011546.1"/>
</dbReference>
<reference evidence="4 5" key="1">
    <citation type="journal article" date="2015" name="Genome Announc.">
        <title>Virulence Factor Genes Detected in the Complete Genome Sequence of Corynebacterium uterequi DSM 45634, Isolated from the Uterus of a Maiden Mare.</title>
        <authorList>
            <person name="Ruckert C."/>
            <person name="Kriete M."/>
            <person name="Jaenicke S."/>
            <person name="Winkler A."/>
            <person name="Tauch A."/>
        </authorList>
    </citation>
    <scope>NUCLEOTIDE SEQUENCE [LARGE SCALE GENOMIC DNA]</scope>
    <source>
        <strain evidence="4 5">DSM 45634</strain>
    </source>
</reference>
<name>A0A0G3HBK7_9CORY</name>